<evidence type="ECO:0000313" key="4">
    <source>
        <dbReference type="Proteomes" id="UP000604046"/>
    </source>
</evidence>
<feature type="region of interest" description="Disordered" evidence="2">
    <location>
        <begin position="2241"/>
        <end position="2270"/>
    </location>
</feature>
<feature type="compositionally biased region" description="Low complexity" evidence="2">
    <location>
        <begin position="372"/>
        <end position="382"/>
    </location>
</feature>
<dbReference type="CDD" id="cd09272">
    <property type="entry name" value="RNase_HI_RT_Ty1"/>
    <property type="match status" value="1"/>
</dbReference>
<feature type="compositionally biased region" description="Acidic residues" evidence="2">
    <location>
        <begin position="2086"/>
        <end position="2097"/>
    </location>
</feature>
<organism evidence="3 4">
    <name type="scientific">Symbiodinium natans</name>
    <dbReference type="NCBI Taxonomy" id="878477"/>
    <lineage>
        <taxon>Eukaryota</taxon>
        <taxon>Sar</taxon>
        <taxon>Alveolata</taxon>
        <taxon>Dinophyceae</taxon>
        <taxon>Suessiales</taxon>
        <taxon>Symbiodiniaceae</taxon>
        <taxon>Symbiodinium</taxon>
    </lineage>
</organism>
<feature type="compositionally biased region" description="Low complexity" evidence="2">
    <location>
        <begin position="240"/>
        <end position="253"/>
    </location>
</feature>
<feature type="region of interest" description="Disordered" evidence="2">
    <location>
        <begin position="346"/>
        <end position="383"/>
    </location>
</feature>
<evidence type="ECO:0000313" key="3">
    <source>
        <dbReference type="EMBL" id="CAE7579460.1"/>
    </source>
</evidence>
<feature type="compositionally biased region" description="Basic and acidic residues" evidence="2">
    <location>
        <begin position="193"/>
        <end position="210"/>
    </location>
</feature>
<feature type="compositionally biased region" description="Basic and acidic residues" evidence="2">
    <location>
        <begin position="292"/>
        <end position="301"/>
    </location>
</feature>
<feature type="compositionally biased region" description="Basic and acidic residues" evidence="2">
    <location>
        <begin position="166"/>
        <end position="182"/>
    </location>
</feature>
<comment type="caution">
    <text evidence="3">The sequence shown here is derived from an EMBL/GenBank/DDBJ whole genome shotgun (WGS) entry which is preliminary data.</text>
</comment>
<accession>A0A812UIJ3</accession>
<feature type="region of interest" description="Disordered" evidence="2">
    <location>
        <begin position="938"/>
        <end position="991"/>
    </location>
</feature>
<feature type="region of interest" description="Disordered" evidence="2">
    <location>
        <begin position="2082"/>
        <end position="2160"/>
    </location>
</feature>
<dbReference type="InterPro" id="IPR012337">
    <property type="entry name" value="RNaseH-like_sf"/>
</dbReference>
<feature type="region of interest" description="Disordered" evidence="2">
    <location>
        <begin position="1325"/>
        <end position="1404"/>
    </location>
</feature>
<protein>
    <submittedName>
        <fullName evidence="3">RE1 protein</fullName>
    </submittedName>
</protein>
<feature type="compositionally biased region" description="Low complexity" evidence="2">
    <location>
        <begin position="261"/>
        <end position="270"/>
    </location>
</feature>
<feature type="region of interest" description="Disordered" evidence="2">
    <location>
        <begin position="1298"/>
        <end position="1317"/>
    </location>
</feature>
<keyword evidence="1" id="KW-0175">Coiled coil</keyword>
<feature type="compositionally biased region" description="Basic residues" evidence="2">
    <location>
        <begin position="183"/>
        <end position="192"/>
    </location>
</feature>
<feature type="coiled-coil region" evidence="1">
    <location>
        <begin position="405"/>
        <end position="446"/>
    </location>
</feature>
<feature type="compositionally biased region" description="Basic and acidic residues" evidence="2">
    <location>
        <begin position="1386"/>
        <end position="1400"/>
    </location>
</feature>
<dbReference type="OrthoDB" id="430476at2759"/>
<feature type="region of interest" description="Disordered" evidence="2">
    <location>
        <begin position="632"/>
        <end position="702"/>
    </location>
</feature>
<feature type="region of interest" description="Disordered" evidence="2">
    <location>
        <begin position="724"/>
        <end position="763"/>
    </location>
</feature>
<feature type="compositionally biased region" description="Basic and acidic residues" evidence="2">
    <location>
        <begin position="2241"/>
        <end position="2264"/>
    </location>
</feature>
<dbReference type="Proteomes" id="UP000604046">
    <property type="component" value="Unassembled WGS sequence"/>
</dbReference>
<feature type="compositionally biased region" description="Low complexity" evidence="2">
    <location>
        <begin position="941"/>
        <end position="951"/>
    </location>
</feature>
<feature type="compositionally biased region" description="Basic and acidic residues" evidence="2">
    <location>
        <begin position="2111"/>
        <end position="2126"/>
    </location>
</feature>
<dbReference type="PANTHER" id="PTHR48125:SF10">
    <property type="entry name" value="OS12G0136300 PROTEIN"/>
    <property type="match status" value="1"/>
</dbReference>
<sequence length="2720" mass="298079">MSLMLGQVQPGQHLRAGSPAGLEHLPLLSAGSTALQVQATVTGDQKPGESLTFGTWADKPGPQAEPTGDWHDWGWNRDQSGSWWDNHQAEADQHWDWQQEVWQQESWTENTGQAEDPWAGWSGVHSWVEAHPVPEPSAPPRSRSPRHRSEPAASSAGRPAKPRGKSWWERPPPKWVWDESNQRWKRKNQRGKRSPEKVEERIQRGQERRAASSSAKVARVEPPQEAETSTEPGEPVVLTPAPAAAEPAGSPAEGHSEASESESSSSSSVSTIDYETGSLPVQTEAAASAAAERIRAIKLEGDPGEPEGPHAPSAGVKSEDPNEEPLASAAAKAASELRDSWISVKEEVDYSPSDTPGAGSTAAAEAAEHSPEAGSPAAAEAAVQSSWVEVQEAADSWEHEVSRQLTGLTDALRRAEEAHRGLQEQLAQSQHRTQLLEQQLLELQQAGSTAAGGTAASRAAAAAAVGSEARKSQSDNTPTEESDEYRALSVKLFGMLVSLIAECPAALKIARGTRNQNGFVLWRMLWREFHPEQANRGLIWRRALLSPKFPNKEGDFSAALQEWELDLAKYESEFGAEKAISDEDKRALLMVESPQALKQHLAMHASSLGSYDEVRAVVVSYLQAKRVWTPSGGYAQSSRRAAHDPDAMDIGKVGDAKGDKGKGKEKKGKGKDKDPKGGNKPEKGGKGQDKRNQQHNQQKEKEKCPICWRTGHTVKDCWYNVKGKGKGTPKGGVNAVADDASSQLSAGPSASQAGSAATTAKPGVRHISDEPMRVLAVRNNDPRQGHLLVDTGAAVSVCRPGTFSSKLDPKGQMALYSVDDTPLNTLGATEPVLRLGGDHRQNARTTFQVVEGITDDILSVNRAVDAGARVVFHASGSHIEWADGSRADFVRSGKQFLLPYAEMAKPSKHVTIAAVEDFPDDLEAQAVEEFAIAEEQREAEAAQAEAAAAEANEGEGEERQDLEAVAPPADPEPNEESAPPQKERRGRRLAPENESVLVTVLTLVDRDTGWPCSVQVPRKGQECGPFVLDAIELYLNNLGHKRVILQIDQEGALRNVAVAVRNRMGAHKVRVRESPPYSHQSQGAVEGEHRQLAGLVRTWLMDLQNRYPNCMVDVNHVVFPWLVKYVAWSAARFQVRTADKMTAYKIVNGVEYLSPICKFGETVMAKLPKPGTKAQRRWIRGIWVGRLERDNTNIILTEAGALSVRSVRRLPPDAQANRTLMGTVAGVPWALRQGRTLRQAPALQAEPLVLPAPPLMQAETEGDHVEQEGAAQIPSMAHDGPEERMDKDALDVEGAAAAESLEPREDMDVFDGDTGAGVLVSPEETAEAEAIRNAAPPSPTTSDGPSAESAGAAAGSPRAPAGMAYPTGLGEGGLATKRSGTAPPAEETRPPKQPKAEAKKSQRVGKLQAQDLWKKVEEWANADDPAVAQQRLATVMEYLDSVPDPQQIQKAREEQLWKLWRLNAFTPVMRWDKPADAQTFHYKWVDKVKDGVCKSRFTCADTRRSYTPEMEQDMRVFVPTPTPEAHALLEITALQRGCAMRTFDIVAAFLIGKDRGAQNENWVYMRPPAEWKPIFDQWVREQPPSEQSKLRGQFADMLFRLDGNLYGRRTAGSVYRDELEELLCHKLSQTGRYAFKRGVKDPCIYRCMKTGIIVVHHIDDGRCAGNAALLNTFLDEDMCSHCEITTGPLEAEGVSVEVLGKTKTRLEGCILTAPDAKHARNIIEALGLKPGEKSPVPSRKPDLSDVTPLSAGDAAKYRSAVGSGIYLSADRRDIQYAVKELARHMAEPRQCDMQQARLLGKYLQQAHDLVRVTALDPSAYEGPMTLDVFSDSDWGGCVETRRSTDCHVVVLGGAIVATSTQTQPGLPATSSPDAELRGISRACREAIFVHELATMDFGLEVEIPRLWSDSSTGITAAKRIGPGTKLRHLDVSEFYVQGAVQAGKALLRKVKGTENPANFLTKHPKSGNEVLQALPSLGMVDPKHVAGATAQEKHTVKFVRVNPPTSWKPVFPFKPTLAIAGITMASQILGVKAQPREKEFLELVLDAILWLGLLGWFVLLYHMVKGTVRGTLAIYRRVNRHRQHEEEPEPEASEDEAPTQAAENAPPPLEDLFREGVRAPPPRDLRPPAPEPEPPEVGQQAAASALPPQPAQGDQHSTQQQDIVVEQFCAYCLENFPRHLRMAESDSDVQSLQFETHLARGGPSPAGRCLACLTLLPPPCTGPEDFSELARRAQEAQAAQEAREAAKAEKKAAKAKRREEEARSLRVAARPVRQRQDEERALHEWGPTVCQRLLAKSELVLFHLTPAIEGAKVVKLLCSVHVHDVNFLQVYWDQMRRETWSANLRDWHEVVVSRAQLRAAAPQMSLATLDEAIRNIDIPADQRGFFNKPSDTAAARGYTRKTVGPSARTREEHEAEGALLQNLHVLLPLDRCSVDGRVPDGVKATPLEQPARSSQQTREGMMKFAEHRMISRLAEHITADCCEQTGEVQAYGFLPEKLLQVVHALLAWLKVRACPFEDISPADKDLHWSIALQWRGFQMSASEMESAAAQAVSITFLHMRYLSAYVRFTKAQSVSLLAAPTSSRHSDDSEPWPQQSKTWEGTLDRLTAQNSSHMKVLLRHGSKAKAHPAMEMQKVFPIARSDFQVMEQQCQGREHADIVGVVTQLDLPPTSKPKANLWLKDLPGGRARKRGCRTAWTPSCESVGMQPACLGHLLQFCLTL</sequence>
<reference evidence="3" key="1">
    <citation type="submission" date="2021-02" db="EMBL/GenBank/DDBJ databases">
        <authorList>
            <person name="Dougan E. K."/>
            <person name="Rhodes N."/>
            <person name="Thang M."/>
            <person name="Chan C."/>
        </authorList>
    </citation>
    <scope>NUCLEOTIDE SEQUENCE</scope>
</reference>
<feature type="compositionally biased region" description="Low complexity" evidence="2">
    <location>
        <begin position="740"/>
        <end position="760"/>
    </location>
</feature>
<feature type="compositionally biased region" description="Low complexity" evidence="2">
    <location>
        <begin position="356"/>
        <end position="365"/>
    </location>
</feature>
<feature type="compositionally biased region" description="Low complexity" evidence="2">
    <location>
        <begin position="1344"/>
        <end position="1364"/>
    </location>
</feature>
<proteinExistence type="predicted"/>
<dbReference type="PANTHER" id="PTHR48125">
    <property type="entry name" value="LP07818P1"/>
    <property type="match status" value="1"/>
</dbReference>
<feature type="compositionally biased region" description="Basic and acidic residues" evidence="2">
    <location>
        <begin position="652"/>
        <end position="662"/>
    </location>
</feature>
<gene>
    <name evidence="3" type="primary">RE1</name>
    <name evidence="3" type="ORF">SNAT2548_LOCUS33062</name>
</gene>
<feature type="region of interest" description="Disordered" evidence="2">
    <location>
        <begin position="129"/>
        <end position="334"/>
    </location>
</feature>
<dbReference type="SUPFAM" id="SSF53098">
    <property type="entry name" value="Ribonuclease H-like"/>
    <property type="match status" value="1"/>
</dbReference>
<feature type="compositionally biased region" description="Basic and acidic residues" evidence="2">
    <location>
        <begin position="671"/>
        <end position="702"/>
    </location>
</feature>
<name>A0A812UIJ3_9DINO</name>
<evidence type="ECO:0000256" key="1">
    <source>
        <dbReference type="SAM" id="Coils"/>
    </source>
</evidence>
<keyword evidence="4" id="KW-1185">Reference proteome</keyword>
<dbReference type="EMBL" id="CAJNDS010002738">
    <property type="protein sequence ID" value="CAE7579460.1"/>
    <property type="molecule type" value="Genomic_DNA"/>
</dbReference>
<evidence type="ECO:0000256" key="2">
    <source>
        <dbReference type="SAM" id="MobiDB-lite"/>
    </source>
</evidence>